<reference evidence="2" key="1">
    <citation type="journal article" date="2014" name="Front. Microbiol.">
        <title>High frequency of phylogenetically diverse reductive dehalogenase-homologous genes in deep subseafloor sedimentary metagenomes.</title>
        <authorList>
            <person name="Kawai M."/>
            <person name="Futagami T."/>
            <person name="Toyoda A."/>
            <person name="Takaki Y."/>
            <person name="Nishi S."/>
            <person name="Hori S."/>
            <person name="Arai W."/>
            <person name="Tsubouchi T."/>
            <person name="Morono Y."/>
            <person name="Uchiyama I."/>
            <person name="Ito T."/>
            <person name="Fujiyama A."/>
            <person name="Inagaki F."/>
            <person name="Takami H."/>
        </authorList>
    </citation>
    <scope>NUCLEOTIDE SEQUENCE</scope>
    <source>
        <strain evidence="2">Expedition CK06-06</strain>
    </source>
</reference>
<comment type="caution">
    <text evidence="2">The sequence shown here is derived from an EMBL/GenBank/DDBJ whole genome shotgun (WGS) entry which is preliminary data.</text>
</comment>
<accession>X0XLX8</accession>
<keyword evidence="1" id="KW-1133">Transmembrane helix</keyword>
<dbReference type="AlphaFoldDB" id="X0XLX8"/>
<proteinExistence type="predicted"/>
<name>X0XLX8_9ZZZZ</name>
<sequence>ISRKKLHGTIRAPVQYKDIKKLKGASLIGLILGGIGALAGIISLLLHFFSKTPPP</sequence>
<organism evidence="2">
    <name type="scientific">marine sediment metagenome</name>
    <dbReference type="NCBI Taxonomy" id="412755"/>
    <lineage>
        <taxon>unclassified sequences</taxon>
        <taxon>metagenomes</taxon>
        <taxon>ecological metagenomes</taxon>
    </lineage>
</organism>
<feature type="transmembrane region" description="Helical" evidence="1">
    <location>
        <begin position="27"/>
        <end position="49"/>
    </location>
</feature>
<dbReference type="EMBL" id="BARS01048546">
    <property type="protein sequence ID" value="GAG37658.1"/>
    <property type="molecule type" value="Genomic_DNA"/>
</dbReference>
<keyword evidence="1" id="KW-0472">Membrane</keyword>
<protein>
    <submittedName>
        <fullName evidence="2">Uncharacterized protein</fullName>
    </submittedName>
</protein>
<gene>
    <name evidence="2" type="ORF">S01H1_72742</name>
</gene>
<evidence type="ECO:0000256" key="1">
    <source>
        <dbReference type="SAM" id="Phobius"/>
    </source>
</evidence>
<feature type="non-terminal residue" evidence="2">
    <location>
        <position position="1"/>
    </location>
</feature>
<evidence type="ECO:0000313" key="2">
    <source>
        <dbReference type="EMBL" id="GAG37658.1"/>
    </source>
</evidence>
<keyword evidence="1" id="KW-0812">Transmembrane</keyword>